<dbReference type="InterPro" id="IPR050922">
    <property type="entry name" value="LytR/CpsA/Psr_CW_biosynth"/>
</dbReference>
<dbReference type="InterPro" id="IPR004474">
    <property type="entry name" value="LytR_CpsA_psr"/>
</dbReference>
<evidence type="ECO:0000256" key="2">
    <source>
        <dbReference type="ARBA" id="ARBA00022692"/>
    </source>
</evidence>
<comment type="similarity">
    <text evidence="1">Belongs to the LytR/CpsA/Psr (LCP) family.</text>
</comment>
<dbReference type="Proteomes" id="UP001597383">
    <property type="component" value="Unassembled WGS sequence"/>
</dbReference>
<keyword evidence="7" id="KW-1185">Reference proteome</keyword>
<evidence type="ECO:0000256" key="4">
    <source>
        <dbReference type="ARBA" id="ARBA00022989"/>
    </source>
</evidence>
<evidence type="ECO:0000256" key="3">
    <source>
        <dbReference type="ARBA" id="ARBA00022968"/>
    </source>
</evidence>
<dbReference type="PANTHER" id="PTHR33392:SF6">
    <property type="entry name" value="POLYISOPRENYL-TEICHOIC ACID--PEPTIDOGLYCAN TEICHOIC ACID TRANSFERASE TAGU"/>
    <property type="match status" value="1"/>
</dbReference>
<dbReference type="EMBL" id="JBHUHQ010000019">
    <property type="protein sequence ID" value="MFD2045527.1"/>
    <property type="molecule type" value="Genomic_DNA"/>
</dbReference>
<evidence type="ECO:0000313" key="7">
    <source>
        <dbReference type="Proteomes" id="UP001597383"/>
    </source>
</evidence>
<evidence type="ECO:0000256" key="1">
    <source>
        <dbReference type="ARBA" id="ARBA00006068"/>
    </source>
</evidence>
<organism evidence="6 7">
    <name type="scientific">Ornithinibacillus salinisoli</name>
    <dbReference type="NCBI Taxonomy" id="1848459"/>
    <lineage>
        <taxon>Bacteria</taxon>
        <taxon>Bacillati</taxon>
        <taxon>Bacillota</taxon>
        <taxon>Bacilli</taxon>
        <taxon>Bacillales</taxon>
        <taxon>Bacillaceae</taxon>
        <taxon>Ornithinibacillus</taxon>
    </lineage>
</organism>
<keyword evidence="4" id="KW-0472">Membrane</keyword>
<keyword evidence="2" id="KW-0812">Transmembrane</keyword>
<accession>A0ABW4W134</accession>
<gene>
    <name evidence="6" type="ORF">ACFSJF_14710</name>
</gene>
<dbReference type="Gene3D" id="3.30.420.590">
    <property type="match status" value="1"/>
</dbReference>
<dbReference type="RefSeq" id="WP_377558165.1">
    <property type="nucleotide sequence ID" value="NZ_JBHUHQ010000019.1"/>
</dbReference>
<keyword evidence="3" id="KW-0735">Signal-anchor</keyword>
<name>A0ABW4W134_9BACI</name>
<reference evidence="7" key="1">
    <citation type="journal article" date="2019" name="Int. J. Syst. Evol. Microbiol.">
        <title>The Global Catalogue of Microorganisms (GCM) 10K type strain sequencing project: providing services to taxonomists for standard genome sequencing and annotation.</title>
        <authorList>
            <consortium name="The Broad Institute Genomics Platform"/>
            <consortium name="The Broad Institute Genome Sequencing Center for Infectious Disease"/>
            <person name="Wu L."/>
            <person name="Ma J."/>
        </authorList>
    </citation>
    <scope>NUCLEOTIDE SEQUENCE [LARGE SCALE GENOMIC DNA]</scope>
    <source>
        <strain evidence="7">R28</strain>
    </source>
</reference>
<dbReference type="Pfam" id="PF03816">
    <property type="entry name" value="LytR_cpsA_psr"/>
    <property type="match status" value="1"/>
</dbReference>
<proteinExistence type="inferred from homology"/>
<sequence length="288" mass="33170">MDNKELFSFMDDEDLNFTKQDRVETLRKIQNKNESKTSLLMLLGKRYFKPVMSTITVLLLSVGLLLSTLISGNNQSQEDPNNIQSTYGEVGSYKNDSFSVLIFGKDSTNYRYTINILLTYNGEDKSIQIVPIPRDTYVEIYNSEGEMVREDKLSHASINSNPETVLTTVSNLFDLPIDYYSVIPIEKINEALEVDNKIQENDMEDLIKERLTFPELKNLMKENKTNIPRDILNQFQLGDIYSESIQLINLKEGLKDIYIDGVYYVEVNQDFLEKTSNALKQHVGKKDK</sequence>
<dbReference type="PANTHER" id="PTHR33392">
    <property type="entry name" value="POLYISOPRENYL-TEICHOIC ACID--PEPTIDOGLYCAN TEICHOIC ACID TRANSFERASE TAGU"/>
    <property type="match status" value="1"/>
</dbReference>
<comment type="caution">
    <text evidence="6">The sequence shown here is derived from an EMBL/GenBank/DDBJ whole genome shotgun (WGS) entry which is preliminary data.</text>
</comment>
<keyword evidence="4" id="KW-1133">Transmembrane helix</keyword>
<protein>
    <submittedName>
        <fullName evidence="6">LCP family protein</fullName>
    </submittedName>
</protein>
<feature type="domain" description="Cell envelope-related transcriptional attenuator" evidence="5">
    <location>
        <begin position="115"/>
        <end position="190"/>
    </location>
</feature>
<evidence type="ECO:0000259" key="5">
    <source>
        <dbReference type="Pfam" id="PF03816"/>
    </source>
</evidence>
<evidence type="ECO:0000313" key="6">
    <source>
        <dbReference type="EMBL" id="MFD2045527.1"/>
    </source>
</evidence>